<dbReference type="Gene3D" id="1.20.1280.50">
    <property type="match status" value="1"/>
</dbReference>
<dbReference type="Pfam" id="PF00646">
    <property type="entry name" value="F-box"/>
    <property type="match status" value="1"/>
</dbReference>
<keyword evidence="3" id="KW-1185">Reference proteome</keyword>
<dbReference type="Proteomes" id="UP001190926">
    <property type="component" value="Unassembled WGS sequence"/>
</dbReference>
<evidence type="ECO:0000313" key="3">
    <source>
        <dbReference type="Proteomes" id="UP001190926"/>
    </source>
</evidence>
<dbReference type="InterPro" id="IPR050232">
    <property type="entry name" value="FBL13/AtMIF1-like"/>
</dbReference>
<protein>
    <recommendedName>
        <fullName evidence="1">F-box domain-containing protein</fullName>
    </recommendedName>
</protein>
<dbReference type="SUPFAM" id="SSF81383">
    <property type="entry name" value="F-box domain"/>
    <property type="match status" value="1"/>
</dbReference>
<dbReference type="InterPro" id="IPR032675">
    <property type="entry name" value="LRR_dom_sf"/>
</dbReference>
<dbReference type="CDD" id="cd22160">
    <property type="entry name" value="F-box_AtFBL13-like"/>
    <property type="match status" value="1"/>
</dbReference>
<dbReference type="InterPro" id="IPR055357">
    <property type="entry name" value="LRR_At1g61320_AtMIF1"/>
</dbReference>
<dbReference type="InterPro" id="IPR001810">
    <property type="entry name" value="F-box_dom"/>
</dbReference>
<sequence>MKKLKIMDRLSELPESLILRILSFLEMRDVVRTTLLSKGWKDLWTTIPSLYFDESKKSLVQTRKFINGVLQSWKGTKILSFKITFGKAYDASLSGNVDFWVGFAMERKVEVLFLCLPYDSEKPAMAESDPVHLPPQCLYSCLSIRKLKLIGYSIQLDQENGNVQWDRLKSLTIHGRCVSEDLLNQLVSSATRLEILHAVLCGSCQKLSIRSSSLKKLTLSHYALLPFADGYDPSNYAALTIWAPNLEALSISGATYRPCLLLNVPSLTDVALHFYDYCDVRVGETLKKLLPAIQHVKALTLSLCCFKVLGVMKAKCSFSNVKLLKFVGCPIEPYDLVGLVDFFPNVEKLVFDWKRDEWNRVFIANQSQKHDFGENYSESEANQSSFMMQLRAVEVTWYAYKTTSMFLFIKFLMKHATMLKKMVIKKGGKDAVQSHVVLRTAIELLSLQRSFPTTDLIFCKK</sequence>
<dbReference type="PROSITE" id="PS50181">
    <property type="entry name" value="FBOX"/>
    <property type="match status" value="1"/>
</dbReference>
<dbReference type="InterPro" id="IPR036047">
    <property type="entry name" value="F-box-like_dom_sf"/>
</dbReference>
<proteinExistence type="predicted"/>
<comment type="caution">
    <text evidence="2">The sequence shown here is derived from an EMBL/GenBank/DDBJ whole genome shotgun (WGS) entry which is preliminary data.</text>
</comment>
<organism evidence="2 3">
    <name type="scientific">Perilla frutescens var. hirtella</name>
    <name type="common">Perilla citriodora</name>
    <name type="synonym">Perilla setoyensis</name>
    <dbReference type="NCBI Taxonomy" id="608512"/>
    <lineage>
        <taxon>Eukaryota</taxon>
        <taxon>Viridiplantae</taxon>
        <taxon>Streptophyta</taxon>
        <taxon>Embryophyta</taxon>
        <taxon>Tracheophyta</taxon>
        <taxon>Spermatophyta</taxon>
        <taxon>Magnoliopsida</taxon>
        <taxon>eudicotyledons</taxon>
        <taxon>Gunneridae</taxon>
        <taxon>Pentapetalae</taxon>
        <taxon>asterids</taxon>
        <taxon>lamiids</taxon>
        <taxon>Lamiales</taxon>
        <taxon>Lamiaceae</taxon>
        <taxon>Nepetoideae</taxon>
        <taxon>Elsholtzieae</taxon>
        <taxon>Perilla</taxon>
    </lineage>
</organism>
<name>A0AAD4JDR5_PERFH</name>
<dbReference type="PANTHER" id="PTHR31900">
    <property type="entry name" value="F-BOX/RNI SUPERFAMILY PROTEIN-RELATED"/>
    <property type="match status" value="1"/>
</dbReference>
<accession>A0AAD4JDR5</accession>
<dbReference type="SUPFAM" id="SSF52047">
    <property type="entry name" value="RNI-like"/>
    <property type="match status" value="1"/>
</dbReference>
<evidence type="ECO:0000313" key="2">
    <source>
        <dbReference type="EMBL" id="KAH6831920.1"/>
    </source>
</evidence>
<feature type="domain" description="F-box" evidence="1">
    <location>
        <begin position="7"/>
        <end position="55"/>
    </location>
</feature>
<dbReference type="AlphaFoldDB" id="A0AAD4JDR5"/>
<dbReference type="Pfam" id="PF23622">
    <property type="entry name" value="LRR_At1g61320_AtMIF1"/>
    <property type="match status" value="1"/>
</dbReference>
<reference evidence="2 3" key="1">
    <citation type="journal article" date="2021" name="Nat. Commun.">
        <title>Incipient diploidization of the medicinal plant Perilla within 10,000 years.</title>
        <authorList>
            <person name="Zhang Y."/>
            <person name="Shen Q."/>
            <person name="Leng L."/>
            <person name="Zhang D."/>
            <person name="Chen S."/>
            <person name="Shi Y."/>
            <person name="Ning Z."/>
            <person name="Chen S."/>
        </authorList>
    </citation>
    <scope>NUCLEOTIDE SEQUENCE [LARGE SCALE GENOMIC DNA]</scope>
    <source>
        <strain evidence="3">cv. PC099</strain>
    </source>
</reference>
<dbReference type="InterPro" id="IPR053781">
    <property type="entry name" value="F-box_AtFBL13-like"/>
</dbReference>
<dbReference type="PANTHER" id="PTHR31900:SF32">
    <property type="entry name" value="F-BOX_RNI_FBD-LIKE DOMAIN PROTEIN"/>
    <property type="match status" value="1"/>
</dbReference>
<evidence type="ECO:0000259" key="1">
    <source>
        <dbReference type="PROSITE" id="PS50181"/>
    </source>
</evidence>
<dbReference type="Gene3D" id="3.80.10.10">
    <property type="entry name" value="Ribonuclease Inhibitor"/>
    <property type="match status" value="1"/>
</dbReference>
<dbReference type="EMBL" id="SDAM02000081">
    <property type="protein sequence ID" value="KAH6831920.1"/>
    <property type="molecule type" value="Genomic_DNA"/>
</dbReference>
<gene>
    <name evidence="2" type="ORF">C2S53_012795</name>
</gene>